<reference evidence="2" key="1">
    <citation type="journal article" date="2020" name="Stud. Mycol.">
        <title>101 Dothideomycetes genomes: a test case for predicting lifestyles and emergence of pathogens.</title>
        <authorList>
            <person name="Haridas S."/>
            <person name="Albert R."/>
            <person name="Binder M."/>
            <person name="Bloem J."/>
            <person name="Labutti K."/>
            <person name="Salamov A."/>
            <person name="Andreopoulos B."/>
            <person name="Baker S."/>
            <person name="Barry K."/>
            <person name="Bills G."/>
            <person name="Bluhm B."/>
            <person name="Cannon C."/>
            <person name="Castanera R."/>
            <person name="Culley D."/>
            <person name="Daum C."/>
            <person name="Ezra D."/>
            <person name="Gonzalez J."/>
            <person name="Henrissat B."/>
            <person name="Kuo A."/>
            <person name="Liang C."/>
            <person name="Lipzen A."/>
            <person name="Lutzoni F."/>
            <person name="Magnuson J."/>
            <person name="Mondo S."/>
            <person name="Nolan M."/>
            <person name="Ohm R."/>
            <person name="Pangilinan J."/>
            <person name="Park H.-J."/>
            <person name="Ramirez L."/>
            <person name="Alfaro M."/>
            <person name="Sun H."/>
            <person name="Tritt A."/>
            <person name="Yoshinaga Y."/>
            <person name="Zwiers L.-H."/>
            <person name="Turgeon B."/>
            <person name="Goodwin S."/>
            <person name="Spatafora J."/>
            <person name="Crous P."/>
            <person name="Grigoriev I."/>
        </authorList>
    </citation>
    <scope>NUCLEOTIDE SEQUENCE</scope>
    <source>
        <strain evidence="2">CBS 122367</strain>
    </source>
</reference>
<name>A0A6G1IY43_9PLEO</name>
<keyword evidence="3" id="KW-1185">Reference proteome</keyword>
<gene>
    <name evidence="2" type="ORF">K458DRAFT_390793</name>
</gene>
<organism evidence="2 3">
    <name type="scientific">Lentithecium fluviatile CBS 122367</name>
    <dbReference type="NCBI Taxonomy" id="1168545"/>
    <lineage>
        <taxon>Eukaryota</taxon>
        <taxon>Fungi</taxon>
        <taxon>Dikarya</taxon>
        <taxon>Ascomycota</taxon>
        <taxon>Pezizomycotina</taxon>
        <taxon>Dothideomycetes</taxon>
        <taxon>Pleosporomycetidae</taxon>
        <taxon>Pleosporales</taxon>
        <taxon>Massarineae</taxon>
        <taxon>Lentitheciaceae</taxon>
        <taxon>Lentithecium</taxon>
    </lineage>
</organism>
<evidence type="ECO:0000313" key="2">
    <source>
        <dbReference type="EMBL" id="KAF2682883.1"/>
    </source>
</evidence>
<proteinExistence type="predicted"/>
<dbReference type="OrthoDB" id="3562657at2759"/>
<evidence type="ECO:0000313" key="3">
    <source>
        <dbReference type="Proteomes" id="UP000799291"/>
    </source>
</evidence>
<accession>A0A6G1IY43</accession>
<dbReference type="Proteomes" id="UP000799291">
    <property type="component" value="Unassembled WGS sequence"/>
</dbReference>
<feature type="region of interest" description="Disordered" evidence="1">
    <location>
        <begin position="29"/>
        <end position="57"/>
    </location>
</feature>
<sequence length="107" mass="11278">MTSFCSSTLFAPSLPMKIVPYVPRALKPKSKSKAKSLATAKTAEHSRGVGSSKDGGEWLPIDDFPMLDSNASPPTLFEAASASGSVDYVDAINGLSAASKLETLEHY</sequence>
<protein>
    <submittedName>
        <fullName evidence="2">Uncharacterized protein</fullName>
    </submittedName>
</protein>
<evidence type="ECO:0000256" key="1">
    <source>
        <dbReference type="SAM" id="MobiDB-lite"/>
    </source>
</evidence>
<dbReference type="EMBL" id="MU005586">
    <property type="protein sequence ID" value="KAF2682883.1"/>
    <property type="molecule type" value="Genomic_DNA"/>
</dbReference>
<dbReference type="AlphaFoldDB" id="A0A6G1IY43"/>